<name>A0A0G4PEA0_PENC3</name>
<dbReference type="InterPro" id="IPR029070">
    <property type="entry name" value="Chitinase_insertion_sf"/>
</dbReference>
<dbReference type="Gene3D" id="3.20.20.80">
    <property type="entry name" value="Glycosidases"/>
    <property type="match status" value="1"/>
</dbReference>
<evidence type="ECO:0000256" key="4">
    <source>
        <dbReference type="ARBA" id="ARBA00022669"/>
    </source>
</evidence>
<accession>A0A0G4PEA0</accession>
<dbReference type="PROSITE" id="PS50941">
    <property type="entry name" value="CHIT_BIND_I_2"/>
    <property type="match status" value="1"/>
</dbReference>
<feature type="disulfide bond" evidence="11">
    <location>
        <begin position="98"/>
        <end position="112"/>
    </location>
</feature>
<dbReference type="Gene3D" id="3.30.60.10">
    <property type="entry name" value="Endochitinase-like"/>
    <property type="match status" value="1"/>
</dbReference>
<dbReference type="CDD" id="cd00035">
    <property type="entry name" value="ChtBD1"/>
    <property type="match status" value="1"/>
</dbReference>
<comment type="catalytic activity">
    <reaction evidence="1">
        <text>Random endo-hydrolysis of N-acetyl-beta-D-glucosaminide (1-&gt;4)-beta-linkages in chitin and chitodextrins.</text>
        <dbReference type="EC" id="3.2.1.14"/>
    </reaction>
</comment>
<dbReference type="GO" id="GO:0008061">
    <property type="term" value="F:chitin binding"/>
    <property type="evidence" value="ECO:0007669"/>
    <property type="project" value="UniProtKB-UniRule"/>
</dbReference>
<dbReference type="SUPFAM" id="SSF54556">
    <property type="entry name" value="Chitinase insertion domain"/>
    <property type="match status" value="1"/>
</dbReference>
<reference evidence="16 17" key="1">
    <citation type="journal article" date="2014" name="Nat. Commun.">
        <title>Multiple recent horizontal transfers of a large genomic region in cheese making fungi.</title>
        <authorList>
            <person name="Cheeseman K."/>
            <person name="Ropars J."/>
            <person name="Renault P."/>
            <person name="Dupont J."/>
            <person name="Gouzy J."/>
            <person name="Branca A."/>
            <person name="Abraham A.L."/>
            <person name="Ceppi M."/>
            <person name="Conseiller E."/>
            <person name="Debuchy R."/>
            <person name="Malagnac F."/>
            <person name="Goarin A."/>
            <person name="Silar P."/>
            <person name="Lacoste S."/>
            <person name="Sallet E."/>
            <person name="Bensimon A."/>
            <person name="Giraud T."/>
            <person name="Brygoo Y."/>
        </authorList>
    </citation>
    <scope>NUCLEOTIDE SEQUENCE [LARGE SCALE GENOMIC DNA]</scope>
    <source>
        <strain evidence="17">FM 013</strain>
    </source>
</reference>
<evidence type="ECO:0000256" key="11">
    <source>
        <dbReference type="PROSITE-ProRule" id="PRU00261"/>
    </source>
</evidence>
<evidence type="ECO:0000259" key="14">
    <source>
        <dbReference type="PROSITE" id="PS50941"/>
    </source>
</evidence>
<evidence type="ECO:0000256" key="3">
    <source>
        <dbReference type="ARBA" id="ARBA00012729"/>
    </source>
</evidence>
<keyword evidence="9 12" id="KW-0326">Glycosidase</keyword>
<dbReference type="Gene3D" id="3.10.50.10">
    <property type="match status" value="1"/>
</dbReference>
<dbReference type="SUPFAM" id="SSF51445">
    <property type="entry name" value="(Trans)glycosidases"/>
    <property type="match status" value="1"/>
</dbReference>
<keyword evidence="17" id="KW-1185">Reference proteome</keyword>
<feature type="disulfide bond" evidence="11">
    <location>
        <begin position="93"/>
        <end position="105"/>
    </location>
</feature>
<evidence type="ECO:0000256" key="8">
    <source>
        <dbReference type="ARBA" id="ARBA00023277"/>
    </source>
</evidence>
<proteinExistence type="inferred from homology"/>
<evidence type="ECO:0000256" key="6">
    <source>
        <dbReference type="ARBA" id="ARBA00023024"/>
    </source>
</evidence>
<organism evidence="16 17">
    <name type="scientific">Penicillium camemberti (strain FM 013)</name>
    <dbReference type="NCBI Taxonomy" id="1429867"/>
    <lineage>
        <taxon>Eukaryota</taxon>
        <taxon>Fungi</taxon>
        <taxon>Dikarya</taxon>
        <taxon>Ascomycota</taxon>
        <taxon>Pezizomycotina</taxon>
        <taxon>Eurotiomycetes</taxon>
        <taxon>Eurotiomycetidae</taxon>
        <taxon>Eurotiales</taxon>
        <taxon>Aspergillaceae</taxon>
        <taxon>Penicillium</taxon>
    </lineage>
</organism>
<keyword evidence="4 11" id="KW-0147">Chitin-binding</keyword>
<dbReference type="EMBL" id="HG793145">
    <property type="protein sequence ID" value="CRL24665.1"/>
    <property type="molecule type" value="Genomic_DNA"/>
</dbReference>
<dbReference type="Pfam" id="PF00704">
    <property type="entry name" value="Glyco_hydro_18"/>
    <property type="match status" value="1"/>
</dbReference>
<evidence type="ECO:0000256" key="2">
    <source>
        <dbReference type="ARBA" id="ARBA00008682"/>
    </source>
</evidence>
<comment type="similarity">
    <text evidence="2">Belongs to the glycosyl hydrolase 18 family. Chitinase class V subfamily.</text>
</comment>
<dbReference type="AlphaFoldDB" id="A0A0G4PEA0"/>
<dbReference type="InterPro" id="IPR036861">
    <property type="entry name" value="Endochitinase-like_sf"/>
</dbReference>
<dbReference type="InterPro" id="IPR011583">
    <property type="entry name" value="Chitinase_II/V-like_cat"/>
</dbReference>
<dbReference type="SUPFAM" id="SSF57016">
    <property type="entry name" value="Plant lectins/antimicrobial peptides"/>
    <property type="match status" value="1"/>
</dbReference>
<dbReference type="PANTHER" id="PTHR11177:SF333">
    <property type="entry name" value="CHITINASE"/>
    <property type="match status" value="1"/>
</dbReference>
<dbReference type="PROSITE" id="PS00026">
    <property type="entry name" value="CHIT_BIND_I_1"/>
    <property type="match status" value="1"/>
</dbReference>
<feature type="chain" id="PRO_5005195278" description="chitinase" evidence="13">
    <location>
        <begin position="27"/>
        <end position="506"/>
    </location>
</feature>
<keyword evidence="10" id="KW-0624">Polysaccharide degradation</keyword>
<dbReference type="InterPro" id="IPR001579">
    <property type="entry name" value="Glyco_hydro_18_chit_AS"/>
</dbReference>
<evidence type="ECO:0000256" key="1">
    <source>
        <dbReference type="ARBA" id="ARBA00000822"/>
    </source>
</evidence>
<evidence type="ECO:0000256" key="12">
    <source>
        <dbReference type="RuleBase" id="RU000489"/>
    </source>
</evidence>
<dbReference type="SMART" id="SM00636">
    <property type="entry name" value="Glyco_18"/>
    <property type="match status" value="1"/>
</dbReference>
<dbReference type="STRING" id="1429867.A0A0G4PEA0"/>
<dbReference type="InterPro" id="IPR050314">
    <property type="entry name" value="Glycosyl_Hydrlase_18"/>
</dbReference>
<dbReference type="PROSITE" id="PS51910">
    <property type="entry name" value="GH18_2"/>
    <property type="match status" value="1"/>
</dbReference>
<keyword evidence="6" id="KW-0146">Chitin degradation</keyword>
<evidence type="ECO:0000256" key="5">
    <source>
        <dbReference type="ARBA" id="ARBA00022801"/>
    </source>
</evidence>
<dbReference type="EC" id="3.2.1.14" evidence="3"/>
<comment type="caution">
    <text evidence="11">Lacks conserved residue(s) required for the propagation of feature annotation.</text>
</comment>
<evidence type="ECO:0000313" key="16">
    <source>
        <dbReference type="EMBL" id="CRL24665.1"/>
    </source>
</evidence>
<dbReference type="Proteomes" id="UP000053732">
    <property type="component" value="Unassembled WGS sequence"/>
</dbReference>
<dbReference type="GO" id="GO:0006032">
    <property type="term" value="P:chitin catabolic process"/>
    <property type="evidence" value="ECO:0007669"/>
    <property type="project" value="UniProtKB-KW"/>
</dbReference>
<sequence length="506" mass="55060">MHGAMFSKMMIPVVLILNVAFSQAAGSLMDIELANDQYTCNSTSPCSIGCCSKSGVCGLGPKFCAEDKCESSCGYKSECDPGWGIKWSNASTCPLKVCCSEFGFCGTTSEFCGGKTVTSPSCGGTSSDARTIGYYEGWNLEHKCDTMKPSQIPLGYYTHLNFAFASIDPDSFQMAPMSSDVAALYRDVTFLKQSQPDLKVWISIGGWAFNDDDQPTATTFSDLAASTSAQKEFFASLITFLTTNGFDGVDIDWEYPAATDRSGKAADFKNFPSFLKNLRRALDGSGLEFGLSITIPSSFWYMQHFDIVSIDPIVDWFNIMTYDLHGTWDGTDKYIGKIALAHTNLTEIEQSLELLWRNNIDPTRVNMGLGFYGRSFTMSDSNCLSAGCPFESGGKAGPCTASSGILSDIEIRKVIAGGATVTLDEAAAVKIVTWDSDQWVSYDDAETMKTKIDFANRHCLGGTMIWAIDQDDQNGTSIGSLGSDLSREKSQVYTYQGNSTVDQAWS</sequence>
<keyword evidence="5 12" id="KW-0378">Hydrolase</keyword>
<feature type="domain" description="GH18" evidence="15">
    <location>
        <begin position="129"/>
        <end position="506"/>
    </location>
</feature>
<evidence type="ECO:0000256" key="10">
    <source>
        <dbReference type="ARBA" id="ARBA00023326"/>
    </source>
</evidence>
<evidence type="ECO:0000313" key="17">
    <source>
        <dbReference type="Proteomes" id="UP000053732"/>
    </source>
</evidence>
<keyword evidence="11" id="KW-1015">Disulfide bond</keyword>
<keyword evidence="13" id="KW-0732">Signal</keyword>
<keyword evidence="8" id="KW-0119">Carbohydrate metabolism</keyword>
<evidence type="ECO:0000256" key="9">
    <source>
        <dbReference type="ARBA" id="ARBA00023295"/>
    </source>
</evidence>
<dbReference type="GO" id="GO:0008843">
    <property type="term" value="F:endochitinase activity"/>
    <property type="evidence" value="ECO:0007669"/>
    <property type="project" value="UniProtKB-EC"/>
</dbReference>
<evidence type="ECO:0000259" key="15">
    <source>
        <dbReference type="PROSITE" id="PS51910"/>
    </source>
</evidence>
<evidence type="ECO:0000256" key="7">
    <source>
        <dbReference type="ARBA" id="ARBA00023026"/>
    </source>
</evidence>
<protein>
    <recommendedName>
        <fullName evidence="3">chitinase</fullName>
        <ecNumber evidence="3">3.2.1.14</ecNumber>
    </recommendedName>
</protein>
<dbReference type="GO" id="GO:0000272">
    <property type="term" value="P:polysaccharide catabolic process"/>
    <property type="evidence" value="ECO:0007669"/>
    <property type="project" value="UniProtKB-KW"/>
</dbReference>
<feature type="signal peptide" evidence="13">
    <location>
        <begin position="1"/>
        <end position="26"/>
    </location>
</feature>
<feature type="domain" description="Chitin-binding type-1" evidence="14">
    <location>
        <begin position="70"/>
        <end position="128"/>
    </location>
</feature>
<keyword evidence="7" id="KW-0843">Virulence</keyword>
<dbReference type="PROSITE" id="PS01095">
    <property type="entry name" value="GH18_1"/>
    <property type="match status" value="1"/>
</dbReference>
<evidence type="ECO:0000256" key="13">
    <source>
        <dbReference type="SAM" id="SignalP"/>
    </source>
</evidence>
<dbReference type="Pfam" id="PF00187">
    <property type="entry name" value="Chitin_bind_1"/>
    <property type="match status" value="1"/>
</dbReference>
<gene>
    <name evidence="16" type="ORF">PCAMFM013_S012g000275</name>
</gene>
<dbReference type="InterPro" id="IPR017853">
    <property type="entry name" value="GH"/>
</dbReference>
<dbReference type="InterPro" id="IPR018371">
    <property type="entry name" value="Chitin-binding_1_CS"/>
</dbReference>
<dbReference type="PANTHER" id="PTHR11177">
    <property type="entry name" value="CHITINASE"/>
    <property type="match status" value="1"/>
</dbReference>
<dbReference type="SMART" id="SM00270">
    <property type="entry name" value="ChtBD1"/>
    <property type="match status" value="2"/>
</dbReference>
<dbReference type="InterPro" id="IPR001002">
    <property type="entry name" value="Chitin-bd_1"/>
</dbReference>
<dbReference type="InterPro" id="IPR001223">
    <property type="entry name" value="Glyco_hydro18_cat"/>
</dbReference>